<comment type="similarity">
    <text evidence="3">Belongs to the SelA family.</text>
</comment>
<evidence type="ECO:0000313" key="5">
    <source>
        <dbReference type="Proteomes" id="UP001302349"/>
    </source>
</evidence>
<dbReference type="InterPro" id="IPR018319">
    <property type="entry name" value="SelA-like"/>
</dbReference>
<evidence type="ECO:0000313" key="4">
    <source>
        <dbReference type="EMBL" id="WOK08495.1"/>
    </source>
</evidence>
<sequence length="408" mass="44068">MLSRRKLIKRLSALPFVGGIIGGGVPLAAIAAAPAAPYRDYFAELGVRTFINAAGTYTAMTGSLLRDEMKDAYNYASEHYVMLDELQDKVGERIAKLLKCEAATVTSGAFSAMTFGMAGVLTGMDPKKAEQIPHLDGTGMKTEAIIQKSHNIGYAHAVRNCGVKVIEVETKEQLKKAINKNTALMLFINAYEPNGQINAEEWLKTGKENNIPCMNDCAADVPPVENLWKFTQMGYDLVCFSGGKGLRGPQSAGLLLGKKELIAAARLSAPPRGNTVGRGMKVNKEEVLGMWAALEAFVNGDHEKEWKLWEGQINLIADSVKGIDGLTIKIHVPPIANHIPTLDLSWDTKKVKISGNGLKDVLRSGHPSIEVAGGGENSVSITTWMMRPGQERIVADRIRDGLEKAAAG</sequence>
<dbReference type="InterPro" id="IPR015424">
    <property type="entry name" value="PyrdxlP-dep_Trfase"/>
</dbReference>
<accession>A0ABZ0IVU3</accession>
<dbReference type="PANTHER" id="PTHR32328:SF0">
    <property type="entry name" value="L-SERYL-TRNA(SEC) SELENIUM TRANSFERASE"/>
    <property type="match status" value="1"/>
</dbReference>
<keyword evidence="5" id="KW-1185">Reference proteome</keyword>
<gene>
    <name evidence="4" type="ORF">RT717_07585</name>
</gene>
<evidence type="ECO:0000256" key="2">
    <source>
        <dbReference type="ARBA" id="ARBA00022898"/>
    </source>
</evidence>
<reference evidence="4 5" key="1">
    <citation type="journal article" date="2023" name="Microbiol. Resour. Announc.">
        <title>Complete Genome Sequence of Imperialibacter roseus strain P4T.</title>
        <authorList>
            <person name="Tizabi D.R."/>
            <person name="Bachvaroff T."/>
            <person name="Hill R.T."/>
        </authorList>
    </citation>
    <scope>NUCLEOTIDE SEQUENCE [LARGE SCALE GENOMIC DNA]</scope>
    <source>
        <strain evidence="4 5">P4T</strain>
    </source>
</reference>
<dbReference type="SUPFAM" id="SSF53383">
    <property type="entry name" value="PLP-dependent transferases"/>
    <property type="match status" value="1"/>
</dbReference>
<proteinExistence type="inferred from homology"/>
<dbReference type="Pfam" id="PF03841">
    <property type="entry name" value="SelA"/>
    <property type="match status" value="1"/>
</dbReference>
<dbReference type="InterPro" id="IPR015421">
    <property type="entry name" value="PyrdxlP-dep_Trfase_major"/>
</dbReference>
<keyword evidence="2" id="KW-0663">Pyridoxal phosphate</keyword>
<dbReference type="RefSeq" id="WP_317491133.1">
    <property type="nucleotide sequence ID" value="NZ_CP136051.1"/>
</dbReference>
<evidence type="ECO:0000256" key="1">
    <source>
        <dbReference type="ARBA" id="ARBA00001933"/>
    </source>
</evidence>
<evidence type="ECO:0000256" key="3">
    <source>
        <dbReference type="ARBA" id="ARBA00044507"/>
    </source>
</evidence>
<dbReference type="Proteomes" id="UP001302349">
    <property type="component" value="Chromosome"/>
</dbReference>
<dbReference type="EMBL" id="CP136051">
    <property type="protein sequence ID" value="WOK08495.1"/>
    <property type="molecule type" value="Genomic_DNA"/>
</dbReference>
<dbReference type="Gene3D" id="3.40.640.10">
    <property type="entry name" value="Type I PLP-dependent aspartate aminotransferase-like (Major domain)"/>
    <property type="match status" value="1"/>
</dbReference>
<name>A0ABZ0IVU3_9BACT</name>
<dbReference type="PROSITE" id="PS51318">
    <property type="entry name" value="TAT"/>
    <property type="match status" value="1"/>
</dbReference>
<comment type="cofactor">
    <cofactor evidence="1">
        <name>pyridoxal 5'-phosphate</name>
        <dbReference type="ChEBI" id="CHEBI:597326"/>
    </cofactor>
</comment>
<protein>
    <submittedName>
        <fullName evidence="4">Selenocysteine synthase</fullName>
    </submittedName>
</protein>
<dbReference type="PANTHER" id="PTHR32328">
    <property type="entry name" value="L-SERYL-TRNA(SEC) SELENIUM TRANSFERASE"/>
    <property type="match status" value="1"/>
</dbReference>
<organism evidence="4 5">
    <name type="scientific">Imperialibacter roseus</name>
    <dbReference type="NCBI Taxonomy" id="1324217"/>
    <lineage>
        <taxon>Bacteria</taxon>
        <taxon>Pseudomonadati</taxon>
        <taxon>Bacteroidota</taxon>
        <taxon>Cytophagia</taxon>
        <taxon>Cytophagales</taxon>
        <taxon>Flammeovirgaceae</taxon>
        <taxon>Imperialibacter</taxon>
    </lineage>
</organism>
<dbReference type="InterPro" id="IPR006311">
    <property type="entry name" value="TAT_signal"/>
</dbReference>